<dbReference type="KEGG" id="csci:HDCHBGLK_01854"/>
<evidence type="ECO:0000313" key="4">
    <source>
        <dbReference type="EMBL" id="QBF74452.1"/>
    </source>
</evidence>
<keyword evidence="5" id="KW-1185">Reference proteome</keyword>
<evidence type="ECO:0000256" key="1">
    <source>
        <dbReference type="SAM" id="MobiDB-lite"/>
    </source>
</evidence>
<dbReference type="eggNOG" id="COG4447">
    <property type="taxonomic scope" value="Bacteria"/>
</dbReference>
<keyword evidence="2" id="KW-0472">Membrane</keyword>
<evidence type="ECO:0000256" key="3">
    <source>
        <dbReference type="SAM" id="SignalP"/>
    </source>
</evidence>
<dbReference type="InterPro" id="IPR041030">
    <property type="entry name" value="SHIRT"/>
</dbReference>
<sequence>MKRTKKAFVLVLSLSMLASISPQTVLASGGNTDRYEEVHGTQAIVKDAEVHVYTTKNGGTVQLTGSNGIETTFTQGIGYREYKATPADGWRWKGWTYEQLYQGEDLGNRTDYGWGRRYSFSNDGSDWKSPYDGIGQTISVNRLLTTGETVGNKITYNLYADFNPTINATADTGGTIEDSGITEVEYGTNKQYTVTADTGKDIASVTVDGNSVLAETKKDSFTYTFENVTEPHTIHATFTDEIHTVSYEFVSGTAGEALPEEVSNLCPSSSTYTYGTEVTPTQPTSTSVKVSDGVWTFKGYDKENQTVTSDVKFTGTWTFAKNAVTINHIPTITAGDKTITVGDSFDPKKDVTASDKEDGSLTDRIEVINNTVNTSKVGTYTVTYKVTDKDGASVTKSITVTVKEKDKEEQTTVPTKPDNGNSTSTDTKKDASKTGQTVKTGDTSNVLLWSTIAILSLAGVVTVLFIKRRKSHS</sequence>
<dbReference type="GeneID" id="62696063"/>
<dbReference type="Proteomes" id="UP000289664">
    <property type="component" value="Chromosome"/>
</dbReference>
<dbReference type="OrthoDB" id="2360352at2"/>
<gene>
    <name evidence="4" type="ORF">HDCHBGLK_01854</name>
</gene>
<keyword evidence="3" id="KW-0732">Signal</keyword>
<dbReference type="InterPro" id="IPR013783">
    <property type="entry name" value="Ig-like_fold"/>
</dbReference>
<keyword evidence="2" id="KW-1133">Transmembrane helix</keyword>
<dbReference type="Pfam" id="PF16403">
    <property type="entry name" value="Bact_surface_Ig-like"/>
    <property type="match status" value="1"/>
</dbReference>
<dbReference type="EMBL" id="CP036170">
    <property type="protein sequence ID" value="QBF74452.1"/>
    <property type="molecule type" value="Genomic_DNA"/>
</dbReference>
<feature type="region of interest" description="Disordered" evidence="1">
    <location>
        <begin position="403"/>
        <end position="438"/>
    </location>
</feature>
<dbReference type="Pfam" id="PF18655">
    <property type="entry name" value="SHIRT"/>
    <property type="match status" value="1"/>
</dbReference>
<evidence type="ECO:0000256" key="2">
    <source>
        <dbReference type="SAM" id="Phobius"/>
    </source>
</evidence>
<dbReference type="AlphaFoldDB" id="B0NH63"/>
<proteinExistence type="predicted"/>
<feature type="signal peptide" evidence="3">
    <location>
        <begin position="1"/>
        <end position="27"/>
    </location>
</feature>
<dbReference type="RefSeq" id="WP_004605515.1">
    <property type="nucleotide sequence ID" value="NZ_CP036170.1"/>
</dbReference>
<dbReference type="Gene3D" id="2.60.40.10">
    <property type="entry name" value="Immunoglobulins"/>
    <property type="match status" value="1"/>
</dbReference>
<dbReference type="STRING" id="411468.CLOSCI_02817"/>
<protein>
    <submittedName>
        <fullName evidence="4">Pesticidal crystal protein Cry22Aa</fullName>
    </submittedName>
</protein>
<dbReference type="InterPro" id="IPR032179">
    <property type="entry name" value="Cry22Aa_Ig-like"/>
</dbReference>
<dbReference type="eggNOG" id="COG4932">
    <property type="taxonomic scope" value="Bacteria"/>
</dbReference>
<feature type="transmembrane region" description="Helical" evidence="2">
    <location>
        <begin position="446"/>
        <end position="466"/>
    </location>
</feature>
<evidence type="ECO:0000313" key="5">
    <source>
        <dbReference type="Proteomes" id="UP000289664"/>
    </source>
</evidence>
<dbReference type="HOGENOM" id="CLU_563282_0_0_9"/>
<reference evidence="4 5" key="1">
    <citation type="journal article" date="2019" name="Appl. Environ. Microbiol.">
        <title>Clostridium scindens ATCC 35704: integration of nutritional requirements, the complete genome sequence, and global transcriptional responses to bile acids.</title>
        <authorList>
            <person name="Devendran S."/>
            <person name="Shrestha R."/>
            <person name="Alves J.M.P."/>
            <person name="Wolf P.G."/>
            <person name="Ly L."/>
            <person name="Hernandez A.G."/>
            <person name="Mendez-Garcia C."/>
            <person name="Inboden A."/>
            <person name="Wiley J."/>
            <person name="Paul O."/>
            <person name="Allen A."/>
            <person name="Springer E."/>
            <person name="Wright C.L."/>
            <person name="Fields C.J."/>
            <person name="Daniel S.L."/>
            <person name="Ridlon J.M."/>
        </authorList>
    </citation>
    <scope>NUCLEOTIDE SEQUENCE [LARGE SCALE GENOMIC DNA]</scope>
    <source>
        <strain evidence="4 5">ATCC 35704</strain>
    </source>
</reference>
<feature type="compositionally biased region" description="Polar residues" evidence="1">
    <location>
        <begin position="411"/>
        <end position="421"/>
    </location>
</feature>
<accession>B0NH63</accession>
<organism evidence="4 5">
    <name type="scientific">Clostridium scindens (strain ATCC 35704 / DSM 5676 / VPI 13733 / 19)</name>
    <dbReference type="NCBI Taxonomy" id="411468"/>
    <lineage>
        <taxon>Bacteria</taxon>
        <taxon>Bacillati</taxon>
        <taxon>Bacillota</taxon>
        <taxon>Clostridia</taxon>
        <taxon>Lachnospirales</taxon>
        <taxon>Lachnospiraceae</taxon>
    </lineage>
</organism>
<keyword evidence="2" id="KW-0812">Transmembrane</keyword>
<feature type="chain" id="PRO_5043769350" evidence="3">
    <location>
        <begin position="28"/>
        <end position="473"/>
    </location>
</feature>
<name>B0NH63_CLOS5</name>